<dbReference type="RefSeq" id="XP_033598234.1">
    <property type="nucleotide sequence ID" value="XM_033747394.1"/>
</dbReference>
<evidence type="ECO:0000256" key="7">
    <source>
        <dbReference type="ARBA" id="ARBA00022691"/>
    </source>
</evidence>
<evidence type="ECO:0000313" key="12">
    <source>
        <dbReference type="Proteomes" id="UP000799437"/>
    </source>
</evidence>
<evidence type="ECO:0000313" key="11">
    <source>
        <dbReference type="EMBL" id="KAF2755783.1"/>
    </source>
</evidence>
<dbReference type="OrthoDB" id="203237at2759"/>
<feature type="region of interest" description="Disordered" evidence="10">
    <location>
        <begin position="1"/>
        <end position="47"/>
    </location>
</feature>
<evidence type="ECO:0000256" key="2">
    <source>
        <dbReference type="ARBA" id="ARBA00010703"/>
    </source>
</evidence>
<dbReference type="AlphaFoldDB" id="A0A6A6VZR8"/>
<dbReference type="GeneID" id="54488448"/>
<dbReference type="GO" id="GO:0032259">
    <property type="term" value="P:methylation"/>
    <property type="evidence" value="ECO:0007669"/>
    <property type="project" value="UniProtKB-KW"/>
</dbReference>
<dbReference type="SUPFAM" id="SSF53335">
    <property type="entry name" value="S-adenosyl-L-methionine-dependent methyltransferases"/>
    <property type="match status" value="1"/>
</dbReference>
<feature type="binding site" evidence="9">
    <location>
        <position position="124"/>
    </location>
    <ligand>
        <name>S-adenosyl-L-methionine</name>
        <dbReference type="ChEBI" id="CHEBI:59789"/>
    </ligand>
</feature>
<organism evidence="11 12">
    <name type="scientific">Pseudovirgaria hyperparasitica</name>
    <dbReference type="NCBI Taxonomy" id="470096"/>
    <lineage>
        <taxon>Eukaryota</taxon>
        <taxon>Fungi</taxon>
        <taxon>Dikarya</taxon>
        <taxon>Ascomycota</taxon>
        <taxon>Pezizomycotina</taxon>
        <taxon>Dothideomycetes</taxon>
        <taxon>Dothideomycetes incertae sedis</taxon>
        <taxon>Acrospermales</taxon>
        <taxon>Acrospermaceae</taxon>
        <taxon>Pseudovirgaria</taxon>
    </lineage>
</organism>
<dbReference type="EMBL" id="ML996577">
    <property type="protein sequence ID" value="KAF2755783.1"/>
    <property type="molecule type" value="Genomic_DNA"/>
</dbReference>
<feature type="compositionally biased region" description="Basic residues" evidence="10">
    <location>
        <begin position="22"/>
        <end position="32"/>
    </location>
</feature>
<keyword evidence="7 8" id="KW-0949">S-adenosyl-L-methionine</keyword>
<reference evidence="11" key="1">
    <citation type="journal article" date="2020" name="Stud. Mycol.">
        <title>101 Dothideomycetes genomes: a test case for predicting lifestyles and emergence of pathogens.</title>
        <authorList>
            <person name="Haridas S."/>
            <person name="Albert R."/>
            <person name="Binder M."/>
            <person name="Bloem J."/>
            <person name="Labutti K."/>
            <person name="Salamov A."/>
            <person name="Andreopoulos B."/>
            <person name="Baker S."/>
            <person name="Barry K."/>
            <person name="Bills G."/>
            <person name="Bluhm B."/>
            <person name="Cannon C."/>
            <person name="Castanera R."/>
            <person name="Culley D."/>
            <person name="Daum C."/>
            <person name="Ezra D."/>
            <person name="Gonzalez J."/>
            <person name="Henrissat B."/>
            <person name="Kuo A."/>
            <person name="Liang C."/>
            <person name="Lipzen A."/>
            <person name="Lutzoni F."/>
            <person name="Magnuson J."/>
            <person name="Mondo S."/>
            <person name="Nolan M."/>
            <person name="Ohm R."/>
            <person name="Pangilinan J."/>
            <person name="Park H.-J."/>
            <person name="Ramirez L."/>
            <person name="Alfaro M."/>
            <person name="Sun H."/>
            <person name="Tritt A."/>
            <person name="Yoshinaga Y."/>
            <person name="Zwiers L.-H."/>
            <person name="Turgeon B."/>
            <person name="Goodwin S."/>
            <person name="Spatafora J."/>
            <person name="Crous P."/>
            <person name="Grigoriev I."/>
        </authorList>
    </citation>
    <scope>NUCLEOTIDE SEQUENCE</scope>
    <source>
        <strain evidence="11">CBS 121739</strain>
    </source>
</reference>
<dbReference type="PANTHER" id="PTHR13600">
    <property type="entry name" value="LEUCINE CARBOXYL METHYLTRANSFERASE"/>
    <property type="match status" value="1"/>
</dbReference>
<dbReference type="EC" id="2.1.1.233" evidence="3 8"/>
<evidence type="ECO:0000256" key="6">
    <source>
        <dbReference type="ARBA" id="ARBA00022679"/>
    </source>
</evidence>
<dbReference type="Pfam" id="PF04072">
    <property type="entry name" value="LCM"/>
    <property type="match status" value="1"/>
</dbReference>
<evidence type="ECO:0000256" key="1">
    <source>
        <dbReference type="ARBA" id="ARBA00000724"/>
    </source>
</evidence>
<comment type="similarity">
    <text evidence="2 8">Belongs to the methyltransferase superfamily. LCMT family.</text>
</comment>
<sequence length="377" mass="41956">MADRQAAQIPDLRSLLSSRGRGGLRARGRARRGSPERFQHENTPQVKDTIVQRTDHDAAASRMSAVELGYLEDPYARLFATAPTPRRFPIMNRGTYIRTSAIDKLVNKFLDSNPDVQKQIISLGAGTDTRYFRILSKSPRSSLLYHELDFAHNTGHKIATIQRTPGLLSQIKAALSSPDELEISEDATVLTSPTYNIHAIDLRNIAADPPPSLPNISSSAPTLLISECCLIYLTPEAASRVLTTLTQRLIPEPTPVAIVLYEPIKPNDSFGRTMVSNLATRGIVLETLQQYPSLAAQRDRFRDAGFVDGQGAAGTDFIYDAWVSSKEKERVAALEMMDELEEWLLLAKHYCVAWGWRNGGDFRFQDAWTTLKGQTNE</sequence>
<comment type="catalytic activity">
    <reaction evidence="1 8">
        <text>[phosphatase 2A protein]-C-terminal L-leucine + S-adenosyl-L-methionine = [phosphatase 2A protein]-C-terminal L-leucine methyl ester + S-adenosyl-L-homocysteine</text>
        <dbReference type="Rhea" id="RHEA:48544"/>
        <dbReference type="Rhea" id="RHEA-COMP:12134"/>
        <dbReference type="Rhea" id="RHEA-COMP:12135"/>
        <dbReference type="ChEBI" id="CHEBI:57856"/>
        <dbReference type="ChEBI" id="CHEBI:59789"/>
        <dbReference type="ChEBI" id="CHEBI:90516"/>
        <dbReference type="ChEBI" id="CHEBI:90517"/>
        <dbReference type="EC" id="2.1.1.233"/>
    </reaction>
</comment>
<proteinExistence type="inferred from homology"/>
<dbReference type="PIRSF" id="PIRSF016305">
    <property type="entry name" value="LCM_mtfrase"/>
    <property type="match status" value="1"/>
</dbReference>
<feature type="binding site" evidence="9">
    <location>
        <position position="227"/>
    </location>
    <ligand>
        <name>S-adenosyl-L-methionine</name>
        <dbReference type="ChEBI" id="CHEBI:59789"/>
    </ligand>
</feature>
<evidence type="ECO:0000256" key="3">
    <source>
        <dbReference type="ARBA" id="ARBA00012834"/>
    </source>
</evidence>
<protein>
    <recommendedName>
        <fullName evidence="4 8">Leucine carboxyl methyltransferase 1</fullName>
        <ecNumber evidence="3 8">2.1.1.233</ecNumber>
    </recommendedName>
</protein>
<accession>A0A6A6VZR8</accession>
<keyword evidence="5 8" id="KW-0489">Methyltransferase</keyword>
<dbReference type="Proteomes" id="UP000799437">
    <property type="component" value="Unassembled WGS sequence"/>
</dbReference>
<evidence type="ECO:0000256" key="5">
    <source>
        <dbReference type="ARBA" id="ARBA00022603"/>
    </source>
</evidence>
<dbReference type="InterPro" id="IPR007213">
    <property type="entry name" value="Ppm1/Ppm2/Tcmp"/>
</dbReference>
<feature type="binding site" evidence="9">
    <location>
        <position position="98"/>
    </location>
    <ligand>
        <name>S-adenosyl-L-methionine</name>
        <dbReference type="ChEBI" id="CHEBI:59789"/>
    </ligand>
</feature>
<dbReference type="PANTHER" id="PTHR13600:SF21">
    <property type="entry name" value="LEUCINE CARBOXYL METHYLTRANSFERASE 1"/>
    <property type="match status" value="1"/>
</dbReference>
<feature type="binding site" evidence="9">
    <location>
        <begin position="201"/>
        <end position="202"/>
    </location>
    <ligand>
        <name>S-adenosyl-L-methionine</name>
        <dbReference type="ChEBI" id="CHEBI:59789"/>
    </ligand>
</feature>
<dbReference type="Gene3D" id="3.40.50.150">
    <property type="entry name" value="Vaccinia Virus protein VP39"/>
    <property type="match status" value="1"/>
</dbReference>
<keyword evidence="12" id="KW-1185">Reference proteome</keyword>
<dbReference type="GO" id="GO:0018423">
    <property type="term" value="F:protein C-terminal leucine carboxyl O-methyltransferase activity"/>
    <property type="evidence" value="ECO:0007669"/>
    <property type="project" value="UniProtKB-EC"/>
</dbReference>
<comment type="function">
    <text evidence="8">Methylates the carboxyl group of the C-terminal leucine residue of protein phosphatase 2A catalytic subunits to form alpha-leucine ester residues.</text>
</comment>
<name>A0A6A6VZR8_9PEZI</name>
<evidence type="ECO:0000256" key="10">
    <source>
        <dbReference type="SAM" id="MobiDB-lite"/>
    </source>
</evidence>
<keyword evidence="6 8" id="KW-0808">Transferase</keyword>
<evidence type="ECO:0000256" key="8">
    <source>
        <dbReference type="PIRNR" id="PIRNR016305"/>
    </source>
</evidence>
<gene>
    <name evidence="11" type="ORF">EJ05DRAFT_503235</name>
</gene>
<evidence type="ECO:0000256" key="9">
    <source>
        <dbReference type="PIRSR" id="PIRSR016305-1"/>
    </source>
</evidence>
<evidence type="ECO:0000256" key="4">
    <source>
        <dbReference type="ARBA" id="ARBA00017497"/>
    </source>
</evidence>
<dbReference type="InterPro" id="IPR029063">
    <property type="entry name" value="SAM-dependent_MTases_sf"/>
</dbReference>
<dbReference type="InterPro" id="IPR016651">
    <property type="entry name" value="LCMT1"/>
</dbReference>